<dbReference type="Proteomes" id="UP000237319">
    <property type="component" value="Unassembled WGS sequence"/>
</dbReference>
<evidence type="ECO:0000313" key="3">
    <source>
        <dbReference type="Proteomes" id="UP000237319"/>
    </source>
</evidence>
<feature type="transmembrane region" description="Helical" evidence="1">
    <location>
        <begin position="34"/>
        <end position="54"/>
    </location>
</feature>
<dbReference type="RefSeq" id="WP_069512214.1">
    <property type="nucleotide sequence ID" value="NZ_CP194323.1"/>
</dbReference>
<evidence type="ECO:0000313" key="2">
    <source>
        <dbReference type="EMBL" id="POZ56143.1"/>
    </source>
</evidence>
<keyword evidence="1" id="KW-0812">Transmembrane</keyword>
<sequence>MLKLLIILSSIVVPIIMLLLQYKSNSVHSLWNVLAVFALIIFGSIASTSIYQIIVDGAVFMTTIHAIFLNPLFLVVGAYLGVFMIYRLLLLTWKEK</sequence>
<feature type="transmembrane region" description="Helical" evidence="1">
    <location>
        <begin position="6"/>
        <end position="22"/>
    </location>
</feature>
<name>A0A2S5CZ97_LYSSH</name>
<keyword evidence="1" id="KW-0472">Membrane</keyword>
<comment type="caution">
    <text evidence="2">The sequence shown here is derived from an EMBL/GenBank/DDBJ whole genome shotgun (WGS) entry which is preliminary data.</text>
</comment>
<dbReference type="EMBL" id="PGLV01000001">
    <property type="protein sequence ID" value="POZ56143.1"/>
    <property type="molecule type" value="Genomic_DNA"/>
</dbReference>
<reference evidence="2 3" key="1">
    <citation type="submission" date="2017-11" db="EMBL/GenBank/DDBJ databases">
        <title>Genome sequence of Lysinibacillus sphaericus, a lignin-degrading bacteria isolated from municipal solid waste soil.</title>
        <authorList>
            <person name="Persinoti G.F."/>
            <person name="Paixao D.A."/>
            <person name="Bugg T.D."/>
            <person name="Squina F.M."/>
        </authorList>
    </citation>
    <scope>NUCLEOTIDE SEQUENCE [LARGE SCALE GENOMIC DNA]</scope>
    <source>
        <strain evidence="2 3">A1</strain>
    </source>
</reference>
<evidence type="ECO:0000256" key="1">
    <source>
        <dbReference type="SAM" id="Phobius"/>
    </source>
</evidence>
<gene>
    <name evidence="2" type="ORF">LYSIN_00926</name>
</gene>
<keyword evidence="3" id="KW-1185">Reference proteome</keyword>
<feature type="transmembrane region" description="Helical" evidence="1">
    <location>
        <begin position="66"/>
        <end position="90"/>
    </location>
</feature>
<keyword evidence="1" id="KW-1133">Transmembrane helix</keyword>
<accession>A0A2S5CZ97</accession>
<protein>
    <submittedName>
        <fullName evidence="2">Uncharacterized protein</fullName>
    </submittedName>
</protein>
<organism evidence="2 3">
    <name type="scientific">Lysinibacillus sphaericus</name>
    <name type="common">Bacillus sphaericus</name>
    <dbReference type="NCBI Taxonomy" id="1421"/>
    <lineage>
        <taxon>Bacteria</taxon>
        <taxon>Bacillati</taxon>
        <taxon>Bacillota</taxon>
        <taxon>Bacilli</taxon>
        <taxon>Bacillales</taxon>
        <taxon>Bacillaceae</taxon>
        <taxon>Lysinibacillus</taxon>
    </lineage>
</organism>
<dbReference type="AlphaFoldDB" id="A0A2S5CZ97"/>
<proteinExistence type="predicted"/>